<dbReference type="InterPro" id="IPR016163">
    <property type="entry name" value="Ald_DH_C"/>
</dbReference>
<dbReference type="EMBL" id="BAABRU010000009">
    <property type="protein sequence ID" value="GAA5529037.1"/>
    <property type="molecule type" value="Genomic_DNA"/>
</dbReference>
<dbReference type="InterPro" id="IPR015590">
    <property type="entry name" value="Aldehyde_DH_dom"/>
</dbReference>
<keyword evidence="4" id="KW-1185">Reference proteome</keyword>
<organism evidence="3 4">
    <name type="scientific">Herpetosiphon gulosus</name>
    <dbReference type="NCBI Taxonomy" id="1973496"/>
    <lineage>
        <taxon>Bacteria</taxon>
        <taxon>Bacillati</taxon>
        <taxon>Chloroflexota</taxon>
        <taxon>Chloroflexia</taxon>
        <taxon>Herpetosiphonales</taxon>
        <taxon>Herpetosiphonaceae</taxon>
        <taxon>Herpetosiphon</taxon>
    </lineage>
</organism>
<dbReference type="RefSeq" id="WP_345722656.1">
    <property type="nucleotide sequence ID" value="NZ_BAABRU010000009.1"/>
</dbReference>
<proteinExistence type="predicted"/>
<dbReference type="Gene3D" id="3.40.605.10">
    <property type="entry name" value="Aldehyde Dehydrogenase, Chain A, domain 1"/>
    <property type="match status" value="1"/>
</dbReference>
<dbReference type="CDD" id="cd07129">
    <property type="entry name" value="ALDH_KGSADH"/>
    <property type="match status" value="1"/>
</dbReference>
<gene>
    <name evidence="3" type="ORF">Hgul01_02840</name>
</gene>
<dbReference type="InterPro" id="IPR050740">
    <property type="entry name" value="Aldehyde_DH_Superfamily"/>
</dbReference>
<dbReference type="Proteomes" id="UP001428290">
    <property type="component" value="Unassembled WGS sequence"/>
</dbReference>
<evidence type="ECO:0000313" key="4">
    <source>
        <dbReference type="Proteomes" id="UP001428290"/>
    </source>
</evidence>
<dbReference type="Gene3D" id="3.40.309.10">
    <property type="entry name" value="Aldehyde Dehydrogenase, Chain A, domain 2"/>
    <property type="match status" value="1"/>
</dbReference>
<evidence type="ECO:0000259" key="2">
    <source>
        <dbReference type="Pfam" id="PF00171"/>
    </source>
</evidence>
<dbReference type="InterPro" id="IPR016162">
    <property type="entry name" value="Ald_DH_N"/>
</dbReference>
<accession>A0ABP9X0S0</accession>
<comment type="caution">
    <text evidence="3">The sequence shown here is derived from an EMBL/GenBank/DDBJ whole genome shotgun (WGS) entry which is preliminary data.</text>
</comment>
<dbReference type="InterPro" id="IPR044151">
    <property type="entry name" value="ALDH_KGSADH"/>
</dbReference>
<dbReference type="InterPro" id="IPR016161">
    <property type="entry name" value="Ald_DH/histidinol_DH"/>
</dbReference>
<dbReference type="SUPFAM" id="SSF53720">
    <property type="entry name" value="ALDH-like"/>
    <property type="match status" value="1"/>
</dbReference>
<reference evidence="3 4" key="1">
    <citation type="submission" date="2024-02" db="EMBL/GenBank/DDBJ databases">
        <title>Herpetosiphon gulosus NBRC 112829.</title>
        <authorList>
            <person name="Ichikawa N."/>
            <person name="Katano-Makiyama Y."/>
            <person name="Hidaka K."/>
        </authorList>
    </citation>
    <scope>NUCLEOTIDE SEQUENCE [LARGE SCALE GENOMIC DNA]</scope>
    <source>
        <strain evidence="3 4">NBRC 112829</strain>
    </source>
</reference>
<dbReference type="PANTHER" id="PTHR43353">
    <property type="entry name" value="SUCCINATE-SEMIALDEHYDE DEHYDROGENASE, MITOCHONDRIAL"/>
    <property type="match status" value="1"/>
</dbReference>
<feature type="domain" description="Aldehyde dehydrogenase" evidence="2">
    <location>
        <begin position="18"/>
        <end position="421"/>
    </location>
</feature>
<dbReference type="Pfam" id="PF00171">
    <property type="entry name" value="Aldedh"/>
    <property type="match status" value="1"/>
</dbReference>
<dbReference type="PANTHER" id="PTHR43353:SF3">
    <property type="entry name" value="ALDEHYDE DEHYDROGENASE-RELATED"/>
    <property type="match status" value="1"/>
</dbReference>
<keyword evidence="1" id="KW-0560">Oxidoreductase</keyword>
<protein>
    <submittedName>
        <fullName evidence="3">Alpha-ketoglutaric semialdehyde dehydrogenase 2</fullName>
    </submittedName>
</protein>
<evidence type="ECO:0000313" key="3">
    <source>
        <dbReference type="EMBL" id="GAA5529037.1"/>
    </source>
</evidence>
<sequence length="523" mass="54930">MKPILINGEWQIGDYVGSFHATNPTTTQAFAPEYPISGRGDLELALSAGVAASRELAQSSPEQRANFLEGYADLIEAKRQELSAIAHSETGLPIEPRLNSVELPRTVNQLRQAAQAVRNHTWELATIDSKANIRSLYGSLAAPVAIFGPNNFPFAYNAIAGSDFASAIAAGNAVIAKGHPSHPATTELLAELAHQAVLAAGLPAASVQLLYGLPDELGLALVSHPLIGAIGFTGSRRAGLALKAAADQAGKAIYLEMSSINPVVMLAGAVTERAEALAAEFAGSCTLGAGQFCTNPGLLILDHSAASADFIEATKAHFSQHPSLTLLNHGVLAGLEQGIEHLQDAGAQVLVGGHVLDDGYRYANSLLYVAGNSFLANPQALSHEVFGPVSLIVECADQAEVLRVLDCLEGNLTGSIYSSSNGADEAFYQIVAERLRSKVGRLLNDKMPTGVAVSSAMNHGGPYPATGHAGWTAVGFPATIRRFAALHCYDNVRESRLPSILQNANPQGIWRLVDGQWSNASIG</sequence>
<evidence type="ECO:0000256" key="1">
    <source>
        <dbReference type="ARBA" id="ARBA00023002"/>
    </source>
</evidence>
<name>A0ABP9X0S0_9CHLR</name>